<dbReference type="AlphaFoldDB" id="A0A223KS69"/>
<organism evidence="1 2">
    <name type="scientific">Sutcliffiella cohnii</name>
    <dbReference type="NCBI Taxonomy" id="33932"/>
    <lineage>
        <taxon>Bacteria</taxon>
        <taxon>Bacillati</taxon>
        <taxon>Bacillota</taxon>
        <taxon>Bacilli</taxon>
        <taxon>Bacillales</taxon>
        <taxon>Bacillaceae</taxon>
        <taxon>Sutcliffiella</taxon>
    </lineage>
</organism>
<accession>A0A223KS69</accession>
<sequence>MAFGRRNQMEIPKPPDVEKNVLSCEGDDCNGWMREEFASEDELCPLCGGSMKKEIRTLPEIDKNNNFYGR</sequence>
<dbReference type="STRING" id="1314751.GCA_001591425_01646"/>
<dbReference type="RefSeq" id="WP_066414520.1">
    <property type="nucleotide sequence ID" value="NZ_CP018866.1"/>
</dbReference>
<dbReference type="KEGG" id="bcoh:BC6307_14105"/>
<reference evidence="1 2" key="1">
    <citation type="submission" date="2016-12" db="EMBL/GenBank/DDBJ databases">
        <title>The whole genome sequencing and assembly of Bacillus cohnii DSM 6307T strain.</title>
        <authorList>
            <person name="Lee Y.-J."/>
            <person name="Yi H."/>
            <person name="Bahn Y.-S."/>
            <person name="Kim J.F."/>
            <person name="Lee D.-W."/>
        </authorList>
    </citation>
    <scope>NUCLEOTIDE SEQUENCE [LARGE SCALE GENOMIC DNA]</scope>
    <source>
        <strain evidence="1 2">DSM 6307</strain>
    </source>
</reference>
<gene>
    <name evidence="1" type="ORF">BC6307_14105</name>
</gene>
<dbReference type="EMBL" id="CP018866">
    <property type="protein sequence ID" value="AST92341.1"/>
    <property type="molecule type" value="Genomic_DNA"/>
</dbReference>
<dbReference type="Proteomes" id="UP000215224">
    <property type="component" value="Chromosome"/>
</dbReference>
<dbReference type="InterPro" id="IPR025916">
    <property type="entry name" value="YdjO"/>
</dbReference>
<protein>
    <recommendedName>
        <fullName evidence="3">Cold-shock protein</fullName>
    </recommendedName>
</protein>
<proteinExistence type="predicted"/>
<evidence type="ECO:0000313" key="1">
    <source>
        <dbReference type="EMBL" id="AST92341.1"/>
    </source>
</evidence>
<evidence type="ECO:0000313" key="2">
    <source>
        <dbReference type="Proteomes" id="UP000215224"/>
    </source>
</evidence>
<evidence type="ECO:0008006" key="3">
    <source>
        <dbReference type="Google" id="ProtNLM"/>
    </source>
</evidence>
<keyword evidence="2" id="KW-1185">Reference proteome</keyword>
<dbReference type="Pfam" id="PF14169">
    <property type="entry name" value="YdjO"/>
    <property type="match status" value="1"/>
</dbReference>
<name>A0A223KS69_9BACI</name>